<dbReference type="InterPro" id="IPR035971">
    <property type="entry name" value="CBD_sf"/>
</dbReference>
<dbReference type="GO" id="GO:0008810">
    <property type="term" value="F:cellulase activity"/>
    <property type="evidence" value="ECO:0007669"/>
    <property type="project" value="UniProtKB-EC"/>
</dbReference>
<keyword evidence="12" id="KW-0326">Glycosidase</keyword>
<dbReference type="FunFam" id="3.20.20.80:FF:000124">
    <property type="entry name" value="Exported cellulase"/>
    <property type="match status" value="1"/>
</dbReference>
<dbReference type="PROSITE" id="PS50126">
    <property type="entry name" value="S1"/>
    <property type="match status" value="7"/>
</dbReference>
<evidence type="ECO:0000313" key="20">
    <source>
        <dbReference type="Proteomes" id="UP000757232"/>
    </source>
</evidence>
<dbReference type="GO" id="GO:0030245">
    <property type="term" value="P:cellulose catabolic process"/>
    <property type="evidence" value="ECO:0007669"/>
    <property type="project" value="UniProtKB-KW"/>
</dbReference>
<dbReference type="InterPro" id="IPR006073">
    <property type="entry name" value="GTP-bd"/>
</dbReference>
<protein>
    <recommendedName>
        <fullName evidence="4">cellulase</fullName>
        <ecNumber evidence="4">3.2.1.4</ecNumber>
    </recommendedName>
</protein>
<dbReference type="GO" id="GO:0030248">
    <property type="term" value="F:cellulose binding"/>
    <property type="evidence" value="ECO:0007669"/>
    <property type="project" value="InterPro"/>
</dbReference>
<dbReference type="GO" id="GO:0003723">
    <property type="term" value="F:RNA binding"/>
    <property type="evidence" value="ECO:0007669"/>
    <property type="project" value="TreeGrafter"/>
</dbReference>
<evidence type="ECO:0000256" key="5">
    <source>
        <dbReference type="ARBA" id="ARBA00022552"/>
    </source>
</evidence>
<dbReference type="InterPro" id="IPR003029">
    <property type="entry name" value="S1_domain"/>
</dbReference>
<feature type="domain" description="S1 motif" evidence="16">
    <location>
        <begin position="1646"/>
        <end position="1715"/>
    </location>
</feature>
<dbReference type="InterPro" id="IPR012340">
    <property type="entry name" value="NA-bd_OB-fold"/>
</dbReference>
<feature type="compositionally biased region" description="Polar residues" evidence="14">
    <location>
        <begin position="949"/>
        <end position="959"/>
    </location>
</feature>
<sequence length="2470" mass="272226">MKRVALSIAAFAPLAYAQSGLYGQCGGIGWSGATTCASGSVCTVLNPYYSQCLPGTAAPSGPSAPSIPFMGGVNTAGYDFSVATDGSFTGTGVSPPVAQFSHFTSQGANIFRIPFAWQLMTPTVGGPINETFFQIYDSTVQAALSSGSNVHVILDVHNYARWNGAIIAQGGPTNDQFASLWSQVAQKYASESRVIFGVMNEPHDIPDIRTWSSSVQAAVNAIRAAGATSQFVLIPGSSWSSAQALPTEAGPDLLTVTDPSGGTSKLLFDVHKYLDSDNSGTHPDCTTDNVQVFQTLVDWLKTNGNRQAILSETGGGNTDSCVTELKSQLSFVKENSDSIVGFTAWAAGAFDTTYVLTLTPFNNGTDQLLWTEARSCHGFVVTYCHHCSTYSRLMAPAKKKNLNPTGLGRAIINQKSRDARQAQESNLYTTDVDSSSKLRSMTEEKDLDEFLNTAQLAATDFTAERQNISIIQTPSASATSAHNPFLLSDQDEKQALEKHRQNKARLRVPRRPPWDRGMTNAQLERQERDAFLEWRRGLAQLQDEMGLLLTPFERNIEVWRQLWRVLERSHLVVQIVDARNPLRFRCEDLETYIKDMGTAEGEHGIGRGRRKSMLLINKADLLTPEQRRYWADYFDEQHVEYAFFSAANAVALQEARRLISQNGRHEEASDEPSESPASPTSREPPESESDESSSKSDESDESHIELRNFGEEEDVEDPRTRVLSVIELEVLFLRCSPDLNLFADADGKAPSKHVVGLVGYPNVGKSSTINSLLGEKKVSVSSTPGKTKHFQTINLSPSIMLCDCPGLVFPQFATTKAELVCDGVLPIDQLREYTGPTSLVVKRIPKTILEVTYGLTIRTRTEEEGGDGKVTSEDLLTAYAIARGFARSGQGNPDEARAARYILKDYVNAKLLYCHPPPGVSDQDFNSQAHEYILSRLARRKRAPATRVGKNSDTFLSTGEDTKQNNKVHSVDDSFFSSESTLSARPFIQGPGRHGQTFSRSNLYPHQNIVNDDGTPLEGRRARIASLLAVNGGEIGGKGLSIAFSSTGQHKKARTSDKIEDRPQPVSVLQREEVDFPRGGGTSFTAVEYKSIRAEALKEINDEEVFKESGARKKPAKKRKSDIGSQMKGSVTQQKPKSMAPRVEHLNYKRIVPGMKLLCQIVAVYPFILIVSLPDQLLGHVPITHISSQLTSALEAADAESLVGDESDIEEDILDSRGPPDLTEIFRTGQYVRAVVTAVRPSGTTNGHVFGHHRDELEKASRRVELSLIPEQVHIGLAKTDLVKGFTLCAAVKAVEDHGYVLDIGLLGISGFLRHKKDGEPQKSRMRIGSLVNVVTERLGEDGRTCLFTENENEFKASVLNEITSVSSLLPGALVRALVTATVPSGLVVQLLGSFDGTIDLYHLSSGSSPSDFKVGKKIKARILYNVAGSSPPQFALSLNEHVISLDSIRRKTENQRSIQESFPIGTIVESVEVKRVEPERGLVVAVEAGVGGFVHISHVSDEHVPSLSSNSGPWKVHSVHRARVIGFHALDGILQLSLRPSVLSQKFLRVEDVNVGELVKGTVKKLTDSCLFISINGNIDAMIWPNHYADIMLKHPQKRFKQGSSLKCRVLAVDPDRKRIMLTAKKTLVESDLPIISKIEDVEAGIFAHGVVCKANEKSLLVEFYNHIRGVVPIKEVGETPITSLAESYPIGKPVKVCVLSVDRAEAWIVASIRQAIEGQSPVGDIKSVEIGQTVSGMVQEARALISLHNVANNRRRTVEQLRSSLTSGEKMEGLVVVSRNLDKGIVIVANRPSQKSQPSSRARLDLCSLSIGSVITGRISKHGRYGAVVKFPGKVTGILHLTDMKDDFEQGSVPPAVDSSVTAAVIAIDSNAKRLKLSTRRSRLETTAEHSVVDPEVSGIQDLKVGQKLRGFIKSITDHGIFVTIGRGVDARVQIKELYEKYVKDWKSGLQVNQAVTGRILGIDHEKQQVEMSLRETSTATSQNPKSFADLAVGQKIVGKVKKIEAYGIFISIEGTKLSGLCHKSEIADSREADVAVALRNFREGDPVKAIILAVDNERRRVSLGLKPSYFSEDLDSHVESIEVKSDTDIDTNEKAPVQQASSDNFGQEREDDEDVETVVIDPAPLNASNGIEIGSPEQAALPLAPVLPSQGFRWTKEDEPADRGGESSSEESDEGLEEKRKKKKKKIEHDLTAEMQTRTPESVADFERHLLASPNSSFLWIQYMSFQLQLAEIDKAREIGRRALQAISIREEREKLNVWIALLNLENTYGTEESLEALFKDAARHNDAKTVSLRLANILDQSGKPEKAEEQYKRTCKKFGRSSKVWTLFGEHYLRRGLLEESRKLLPSSLLSLEKRKHLKTIAKFAQLEYKFGDPERGKTIFEGIIDSHPKRWDLWAIYMDMEAGQKDIQSIRNLFDRVFTRKMTNHKAKAFFKKWLEMERRIGDEEGQEIVKEKAVEWTRQTANTA</sequence>
<proteinExistence type="inferred from homology"/>
<dbReference type="SUPFAM" id="SSF48452">
    <property type="entry name" value="TPR-like"/>
    <property type="match status" value="2"/>
</dbReference>
<evidence type="ECO:0000256" key="3">
    <source>
        <dbReference type="ARBA" id="ARBA00005641"/>
    </source>
</evidence>
<dbReference type="EMBL" id="LNZH02000187">
    <property type="protein sequence ID" value="OCB87854.1"/>
    <property type="molecule type" value="Genomic_DNA"/>
</dbReference>
<dbReference type="OrthoDB" id="412781at2759"/>
<dbReference type="Pfam" id="PF00575">
    <property type="entry name" value="S1"/>
    <property type="match status" value="5"/>
</dbReference>
<dbReference type="GO" id="GO:0032040">
    <property type="term" value="C:small-subunit processome"/>
    <property type="evidence" value="ECO:0007669"/>
    <property type="project" value="TreeGrafter"/>
</dbReference>
<dbReference type="InterPro" id="IPR000254">
    <property type="entry name" value="CBD"/>
</dbReference>
<evidence type="ECO:0000256" key="4">
    <source>
        <dbReference type="ARBA" id="ARBA00012601"/>
    </source>
</evidence>
<dbReference type="EC" id="3.2.1.4" evidence="4"/>
<dbReference type="InterPro" id="IPR048059">
    <property type="entry name" value="Rrp5_S1_rpt_hs1_sc1"/>
</dbReference>
<feature type="region of interest" description="Disordered" evidence="14">
    <location>
        <begin position="943"/>
        <end position="966"/>
    </location>
</feature>
<evidence type="ECO:0000256" key="10">
    <source>
        <dbReference type="ARBA" id="ARBA00023242"/>
    </source>
</evidence>
<dbReference type="CDD" id="cd05693">
    <property type="entry name" value="S1_Rrp5_repeat_hs1_sc1"/>
    <property type="match status" value="1"/>
</dbReference>
<evidence type="ECO:0000256" key="9">
    <source>
        <dbReference type="ARBA" id="ARBA00023001"/>
    </source>
</evidence>
<dbReference type="InterPro" id="IPR017853">
    <property type="entry name" value="GH"/>
</dbReference>
<feature type="signal peptide" evidence="15">
    <location>
        <begin position="1"/>
        <end position="17"/>
    </location>
</feature>
<evidence type="ECO:0000256" key="14">
    <source>
        <dbReference type="SAM" id="MobiDB-lite"/>
    </source>
</evidence>
<dbReference type="SUPFAM" id="SSF57180">
    <property type="entry name" value="Cellulose-binding domain"/>
    <property type="match status" value="1"/>
</dbReference>
<dbReference type="CDD" id="cd01857">
    <property type="entry name" value="HSR1_MMR1"/>
    <property type="match status" value="1"/>
</dbReference>
<feature type="domain" description="CBM1" evidence="17">
    <location>
        <begin position="17"/>
        <end position="53"/>
    </location>
</feature>
<dbReference type="InterPro" id="IPR030378">
    <property type="entry name" value="G_CP_dom"/>
</dbReference>
<dbReference type="Gene3D" id="1.25.40.10">
    <property type="entry name" value="Tetratricopeptide repeat domain"/>
    <property type="match status" value="1"/>
</dbReference>
<dbReference type="SMART" id="SM00236">
    <property type="entry name" value="fCBD"/>
    <property type="match status" value="1"/>
</dbReference>
<dbReference type="GO" id="GO:0005576">
    <property type="term" value="C:extracellular region"/>
    <property type="evidence" value="ECO:0007669"/>
    <property type="project" value="InterPro"/>
</dbReference>
<gene>
    <name evidence="19" type="ORF">A7U60_g4988</name>
</gene>
<dbReference type="Pfam" id="PF00150">
    <property type="entry name" value="Cellulase"/>
    <property type="match status" value="1"/>
</dbReference>
<comment type="caution">
    <text evidence="19">The sequence shown here is derived from an EMBL/GenBank/DDBJ whole genome shotgun (WGS) entry which is preliminary data.</text>
</comment>
<dbReference type="InterPro" id="IPR011990">
    <property type="entry name" value="TPR-like_helical_dom_sf"/>
</dbReference>
<evidence type="ECO:0000256" key="7">
    <source>
        <dbReference type="ARBA" id="ARBA00022737"/>
    </source>
</evidence>
<dbReference type="SUPFAM" id="SSF51445">
    <property type="entry name" value="(Trans)glycosidases"/>
    <property type="match status" value="1"/>
</dbReference>
<dbReference type="InterPro" id="IPR003107">
    <property type="entry name" value="HAT"/>
</dbReference>
<feature type="region of interest" description="Disordered" evidence="14">
    <location>
        <begin position="410"/>
        <end position="439"/>
    </location>
</feature>
<dbReference type="Pfam" id="PF00734">
    <property type="entry name" value="CBM_1"/>
    <property type="match status" value="1"/>
</dbReference>
<dbReference type="CDD" id="cd05708">
    <property type="entry name" value="S1_Rrp5_repeat_sc12"/>
    <property type="match status" value="1"/>
</dbReference>
<evidence type="ECO:0000256" key="1">
    <source>
        <dbReference type="ARBA" id="ARBA00000966"/>
    </source>
</evidence>
<comment type="subcellular location">
    <subcellularLocation>
        <location evidence="2">Nucleus</location>
        <location evidence="2">Nucleolus</location>
    </subcellularLocation>
</comment>
<evidence type="ECO:0000313" key="19">
    <source>
        <dbReference type="EMBL" id="OCB87854.1"/>
    </source>
</evidence>
<evidence type="ECO:0000259" key="17">
    <source>
        <dbReference type="PROSITE" id="PS51164"/>
    </source>
</evidence>
<dbReference type="Pfam" id="PF01926">
    <property type="entry name" value="MMR_HSR1"/>
    <property type="match status" value="1"/>
</dbReference>
<comment type="similarity">
    <text evidence="3">Belongs to the glycosyl hydrolase 5 (cellulase A) family.</text>
</comment>
<feature type="region of interest" description="Disordered" evidence="14">
    <location>
        <begin position="661"/>
        <end position="713"/>
    </location>
</feature>
<evidence type="ECO:0000259" key="16">
    <source>
        <dbReference type="PROSITE" id="PS50126"/>
    </source>
</evidence>
<feature type="region of interest" description="Disordered" evidence="14">
    <location>
        <begin position="2087"/>
        <end position="2118"/>
    </location>
</feature>
<dbReference type="SMART" id="SM00316">
    <property type="entry name" value="S1"/>
    <property type="match status" value="8"/>
</dbReference>
<dbReference type="PROSITE" id="PS51721">
    <property type="entry name" value="G_CP"/>
    <property type="match status" value="1"/>
</dbReference>
<dbReference type="Gene3D" id="3.20.20.80">
    <property type="entry name" value="Glycosidases"/>
    <property type="match status" value="1"/>
</dbReference>
<dbReference type="GO" id="GO:0006364">
    <property type="term" value="P:rRNA processing"/>
    <property type="evidence" value="ECO:0007669"/>
    <property type="project" value="UniProtKB-KW"/>
</dbReference>
<accession>A0A9Q5HXU7</accession>
<feature type="domain" description="S1 motif" evidence="16">
    <location>
        <begin position="1557"/>
        <end position="1626"/>
    </location>
</feature>
<feature type="compositionally biased region" description="Basic and acidic residues" evidence="14">
    <location>
        <begin position="692"/>
        <end position="710"/>
    </location>
</feature>
<evidence type="ECO:0000259" key="18">
    <source>
        <dbReference type="PROSITE" id="PS51721"/>
    </source>
</evidence>
<feature type="compositionally biased region" description="Polar residues" evidence="14">
    <location>
        <begin position="422"/>
        <end position="433"/>
    </location>
</feature>
<dbReference type="InterPro" id="IPR027417">
    <property type="entry name" value="P-loop_NTPase"/>
</dbReference>
<evidence type="ECO:0000256" key="12">
    <source>
        <dbReference type="ARBA" id="ARBA00023295"/>
    </source>
</evidence>
<feature type="chain" id="PRO_5040345051" description="cellulase" evidence="15">
    <location>
        <begin position="18"/>
        <end position="2470"/>
    </location>
</feature>
<dbReference type="PROSITE" id="PS00562">
    <property type="entry name" value="CBM1_1"/>
    <property type="match status" value="1"/>
</dbReference>
<name>A0A9Q5HXU7_SANBA</name>
<dbReference type="SUPFAM" id="SSF50249">
    <property type="entry name" value="Nucleic acid-binding proteins"/>
    <property type="match status" value="8"/>
</dbReference>
<evidence type="ECO:0000256" key="6">
    <source>
        <dbReference type="ARBA" id="ARBA00022729"/>
    </source>
</evidence>
<feature type="domain" description="S1 motif" evidence="16">
    <location>
        <begin position="1372"/>
        <end position="1440"/>
    </location>
</feature>
<reference evidence="19" key="1">
    <citation type="submission" date="2016-06" db="EMBL/GenBank/DDBJ databases">
        <title>Draft Genome sequence of the fungus Inonotus baumii.</title>
        <authorList>
            <person name="Zhu H."/>
            <person name="Lin W."/>
        </authorList>
    </citation>
    <scope>NUCLEOTIDE SEQUENCE</scope>
    <source>
        <strain evidence="19">821</strain>
    </source>
</reference>
<dbReference type="CDD" id="cd05697">
    <property type="entry name" value="S1_Rrp5_repeat_hs5"/>
    <property type="match status" value="1"/>
</dbReference>
<evidence type="ECO:0000256" key="2">
    <source>
        <dbReference type="ARBA" id="ARBA00004604"/>
    </source>
</evidence>
<dbReference type="FunFam" id="2.40.50.140:FF:000103">
    <property type="entry name" value="protein RRP5 homolog"/>
    <property type="match status" value="2"/>
</dbReference>
<keyword evidence="11" id="KW-0119">Carbohydrate metabolism</keyword>
<feature type="domain" description="S1 motif" evidence="16">
    <location>
        <begin position="1466"/>
        <end position="1540"/>
    </location>
</feature>
<feature type="compositionally biased region" description="Basic and acidic residues" evidence="14">
    <location>
        <begin position="2158"/>
        <end position="2168"/>
    </location>
</feature>
<dbReference type="PROSITE" id="PS00659">
    <property type="entry name" value="GLYCOSYL_HYDROL_F5"/>
    <property type="match status" value="1"/>
</dbReference>
<evidence type="ECO:0000256" key="13">
    <source>
        <dbReference type="ARBA" id="ARBA00023326"/>
    </source>
</evidence>
<keyword evidence="7" id="KW-0677">Repeat</keyword>
<evidence type="ECO:0000256" key="8">
    <source>
        <dbReference type="ARBA" id="ARBA00022801"/>
    </source>
</evidence>
<feature type="compositionally biased region" description="Basic and acidic residues" evidence="14">
    <location>
        <begin position="2087"/>
        <end position="2096"/>
    </location>
</feature>
<dbReference type="InterPro" id="IPR018087">
    <property type="entry name" value="Glyco_hydro_5_CS"/>
</dbReference>
<dbReference type="InterPro" id="IPR045209">
    <property type="entry name" value="Rrp5"/>
</dbReference>
<dbReference type="PANTHER" id="PTHR23270">
    <property type="entry name" value="PROGRAMMED CELL DEATH PROTEIN 11 PRE-RRNA PROCESSING PROTEIN RRP5"/>
    <property type="match status" value="1"/>
</dbReference>
<dbReference type="Proteomes" id="UP000757232">
    <property type="component" value="Unassembled WGS sequence"/>
</dbReference>
<keyword evidence="20" id="KW-1185">Reference proteome</keyword>
<dbReference type="CDD" id="cd05696">
    <property type="entry name" value="S1_Rrp5_repeat_hs4"/>
    <property type="match status" value="1"/>
</dbReference>
<dbReference type="SUPFAM" id="SSF52540">
    <property type="entry name" value="P-loop containing nucleoside triphosphate hydrolases"/>
    <property type="match status" value="1"/>
</dbReference>
<keyword evidence="13" id="KW-0624">Polysaccharide degradation</keyword>
<feature type="domain" description="S1 motif" evidence="16">
    <location>
        <begin position="1996"/>
        <end position="2069"/>
    </location>
</feature>
<dbReference type="SMART" id="SM00386">
    <property type="entry name" value="HAT"/>
    <property type="match status" value="5"/>
</dbReference>
<dbReference type="Pfam" id="PF24685">
    <property type="entry name" value="OB_RRP5_4th"/>
    <property type="match status" value="1"/>
</dbReference>
<keyword evidence="10" id="KW-0539">Nucleus</keyword>
<keyword evidence="8" id="KW-0378">Hydrolase</keyword>
<dbReference type="Gene3D" id="3.40.50.300">
    <property type="entry name" value="P-loop containing nucleotide triphosphate hydrolases"/>
    <property type="match status" value="1"/>
</dbReference>
<dbReference type="CDD" id="cd05707">
    <property type="entry name" value="S1_Rrp5_repeat_sc11"/>
    <property type="match status" value="1"/>
</dbReference>
<dbReference type="FunFam" id="2.40.50.140:FF:000155">
    <property type="entry name" value="rRNA biogenesis protein RRP5"/>
    <property type="match status" value="1"/>
</dbReference>
<keyword evidence="6 15" id="KW-0732">Signal</keyword>
<evidence type="ECO:0000256" key="15">
    <source>
        <dbReference type="SAM" id="SignalP"/>
    </source>
</evidence>
<comment type="catalytic activity">
    <reaction evidence="1">
        <text>Endohydrolysis of (1-&gt;4)-beta-D-glucosidic linkages in cellulose, lichenin and cereal beta-D-glucans.</text>
        <dbReference type="EC" id="3.2.1.4"/>
    </reaction>
</comment>
<evidence type="ECO:0000256" key="11">
    <source>
        <dbReference type="ARBA" id="ARBA00023277"/>
    </source>
</evidence>
<keyword evidence="5" id="KW-0698">rRNA processing</keyword>
<feature type="domain" description="CP-type G" evidence="18">
    <location>
        <begin position="559"/>
        <end position="810"/>
    </location>
</feature>
<feature type="region of interest" description="Disordered" evidence="14">
    <location>
        <begin position="1108"/>
        <end position="1139"/>
    </location>
</feature>
<organism evidence="19 20">
    <name type="scientific">Sanghuangporus baumii</name>
    <name type="common">Phellinus baumii</name>
    <dbReference type="NCBI Taxonomy" id="108892"/>
    <lineage>
        <taxon>Eukaryota</taxon>
        <taxon>Fungi</taxon>
        <taxon>Dikarya</taxon>
        <taxon>Basidiomycota</taxon>
        <taxon>Agaricomycotina</taxon>
        <taxon>Agaricomycetes</taxon>
        <taxon>Hymenochaetales</taxon>
        <taxon>Hymenochaetaceae</taxon>
        <taxon>Sanghuangporus</taxon>
    </lineage>
</organism>
<dbReference type="PANTHER" id="PTHR23270:SF10">
    <property type="entry name" value="PROTEIN RRP5 HOMOLOG"/>
    <property type="match status" value="1"/>
</dbReference>
<feature type="region of interest" description="Disordered" evidence="14">
    <location>
        <begin position="2158"/>
        <end position="2195"/>
    </location>
</feature>
<feature type="compositionally biased region" description="Polar residues" evidence="14">
    <location>
        <begin position="1123"/>
        <end position="1136"/>
    </location>
</feature>
<dbReference type="InterPro" id="IPR057301">
    <property type="entry name" value="Rrp5_OB_4th"/>
</dbReference>
<keyword evidence="9" id="KW-0136">Cellulose degradation</keyword>
<dbReference type="Gene3D" id="2.40.50.140">
    <property type="entry name" value="Nucleic acid-binding proteins"/>
    <property type="match status" value="8"/>
</dbReference>
<feature type="domain" description="S1 motif" evidence="16">
    <location>
        <begin position="1814"/>
        <end position="1882"/>
    </location>
</feature>
<dbReference type="PROSITE" id="PS51164">
    <property type="entry name" value="CBM1_2"/>
    <property type="match status" value="1"/>
</dbReference>
<feature type="domain" description="S1 motif" evidence="16">
    <location>
        <begin position="1908"/>
        <end position="1977"/>
    </location>
</feature>
<dbReference type="InterPro" id="IPR001547">
    <property type="entry name" value="Glyco_hydro_5"/>
</dbReference>
<dbReference type="GO" id="GO:0005525">
    <property type="term" value="F:GTP binding"/>
    <property type="evidence" value="ECO:0007669"/>
    <property type="project" value="InterPro"/>
</dbReference>